<name>A0AAU3H0R4_9ACTN</name>
<reference evidence="11" key="1">
    <citation type="submission" date="2022-10" db="EMBL/GenBank/DDBJ databases">
        <title>The complete genomes of actinobacterial strains from the NBC collection.</title>
        <authorList>
            <person name="Joergensen T.S."/>
            <person name="Alvarez Arevalo M."/>
            <person name="Sterndorff E.B."/>
            <person name="Faurdal D."/>
            <person name="Vuksanovic O."/>
            <person name="Mourched A.-S."/>
            <person name="Charusanti P."/>
            <person name="Shaw S."/>
            <person name="Blin K."/>
            <person name="Weber T."/>
        </authorList>
    </citation>
    <scope>NUCLEOTIDE SEQUENCE</scope>
    <source>
        <strain evidence="11">NBC_01401</strain>
    </source>
</reference>
<dbReference type="Pfam" id="PF03553">
    <property type="entry name" value="Na_H_antiporter"/>
    <property type="match status" value="1"/>
</dbReference>
<feature type="transmembrane region" description="Helical" evidence="9">
    <location>
        <begin position="20"/>
        <end position="40"/>
    </location>
</feature>
<sequence length="499" mass="51718">MTDPSAVVAPPRERRTPGLFVAALPVVLMLAVMITGTVWLGLDPVVLLVAACVVAGAIALWIGVTWDEMLAGIRSKIDAAMPALLILVSIGMLIGTWTLSGTIPMIVDWGLKSIQPSWIVVLAFLITMVVSTVTGTSWGAVGTVGVALIGVAGGLGVSLPMTAGAIISGAYFGDKMSPMSDTTNLAPAVAGSTLFEHIRHLLYTTGPAAVLACVLYLILGRTQHADGHAAQRTEALQDVLEQGFHFNLLLLLPPLVVLLGAVMKKPPLPTIIASSAVAGALGGIFQGFSLQQICSAASTGFTSSMLSGHGGIDPQHLPEAADTLLNRGGMSSMATTMLIGLAGFAFAGILTETGCLDVLMHRLLAKVRRTGGIILATALSSIGTALSMGVSYLTIIVPGQAFRDVYPERGLAPKNLSRTLEDSGTVFVPLVPWTEAATYMSGTLGVATMAYAPYAFLNYFGVIIAVICGYTGFGIARQEPVPRRSTEEEPAPAPSPAAA</sequence>
<comment type="subcellular location">
    <subcellularLocation>
        <location evidence="1">Cell membrane</location>
        <topology evidence="1">Multi-pass membrane protein</topology>
    </subcellularLocation>
</comment>
<proteinExistence type="inferred from homology"/>
<feature type="transmembrane region" description="Helical" evidence="9">
    <location>
        <begin position="456"/>
        <end position="476"/>
    </location>
</feature>
<evidence type="ECO:0000256" key="5">
    <source>
        <dbReference type="ARBA" id="ARBA00022692"/>
    </source>
</evidence>
<protein>
    <submittedName>
        <fullName evidence="11">Na+/H+ antiporter NhaC</fullName>
    </submittedName>
</protein>
<comment type="similarity">
    <text evidence="8">Belongs to the NhaC Na(+)/H(+) (TC 2.A.35) antiporter family.</text>
</comment>
<dbReference type="GO" id="GO:0015297">
    <property type="term" value="F:antiporter activity"/>
    <property type="evidence" value="ECO:0007669"/>
    <property type="project" value="UniProtKB-KW"/>
</dbReference>
<dbReference type="NCBIfam" id="TIGR00931">
    <property type="entry name" value="antiport_nhaC"/>
    <property type="match status" value="1"/>
</dbReference>
<dbReference type="InterPro" id="IPR004770">
    <property type="entry name" value="Na/H_antiport_NhaC"/>
</dbReference>
<feature type="transmembrane region" description="Helical" evidence="9">
    <location>
        <begin position="147"/>
        <end position="172"/>
    </location>
</feature>
<feature type="transmembrane region" description="Helical" evidence="9">
    <location>
        <begin position="84"/>
        <end position="107"/>
    </location>
</feature>
<evidence type="ECO:0000256" key="4">
    <source>
        <dbReference type="ARBA" id="ARBA00022475"/>
    </source>
</evidence>
<evidence type="ECO:0000256" key="6">
    <source>
        <dbReference type="ARBA" id="ARBA00022989"/>
    </source>
</evidence>
<dbReference type="AlphaFoldDB" id="A0AAU3H0R4"/>
<dbReference type="EMBL" id="CP109535">
    <property type="protein sequence ID" value="WTY97613.1"/>
    <property type="molecule type" value="Genomic_DNA"/>
</dbReference>
<dbReference type="PANTHER" id="PTHR33451:SF3">
    <property type="entry name" value="MALATE-2H(+)_NA(+)-LACTATE ANTIPORTER"/>
    <property type="match status" value="1"/>
</dbReference>
<dbReference type="InterPro" id="IPR018461">
    <property type="entry name" value="Na/H_Antiport_NhaC-like_C"/>
</dbReference>
<evidence type="ECO:0000256" key="7">
    <source>
        <dbReference type="ARBA" id="ARBA00023136"/>
    </source>
</evidence>
<keyword evidence="7 9" id="KW-0472">Membrane</keyword>
<evidence type="ECO:0000256" key="2">
    <source>
        <dbReference type="ARBA" id="ARBA00022448"/>
    </source>
</evidence>
<feature type="transmembrane region" description="Helical" evidence="9">
    <location>
        <begin position="372"/>
        <end position="397"/>
    </location>
</feature>
<keyword evidence="5 9" id="KW-0812">Transmembrane</keyword>
<keyword evidence="4" id="KW-1003">Cell membrane</keyword>
<evidence type="ECO:0000256" key="8">
    <source>
        <dbReference type="ARBA" id="ARBA00038435"/>
    </source>
</evidence>
<feature type="domain" description="Na+/H+ antiporter NhaC-like C-terminal" evidence="10">
    <location>
        <begin position="169"/>
        <end position="473"/>
    </location>
</feature>
<evidence type="ECO:0000256" key="9">
    <source>
        <dbReference type="SAM" id="Phobius"/>
    </source>
</evidence>
<keyword evidence="3" id="KW-0050">Antiport</keyword>
<dbReference type="InterPro" id="IPR052180">
    <property type="entry name" value="NhaC_Na-H+_Antiporter"/>
</dbReference>
<feature type="transmembrane region" description="Helical" evidence="9">
    <location>
        <begin position="337"/>
        <end position="360"/>
    </location>
</feature>
<evidence type="ECO:0000313" key="11">
    <source>
        <dbReference type="EMBL" id="WTY97613.1"/>
    </source>
</evidence>
<gene>
    <name evidence="11" type="primary">nhaC</name>
    <name evidence="11" type="ORF">OG626_23340</name>
</gene>
<evidence type="ECO:0000256" key="1">
    <source>
        <dbReference type="ARBA" id="ARBA00004651"/>
    </source>
</evidence>
<evidence type="ECO:0000256" key="3">
    <source>
        <dbReference type="ARBA" id="ARBA00022449"/>
    </source>
</evidence>
<accession>A0AAU3H0R4</accession>
<feature type="transmembrane region" description="Helical" evidence="9">
    <location>
        <begin position="45"/>
        <end position="64"/>
    </location>
</feature>
<feature type="transmembrane region" description="Helical" evidence="9">
    <location>
        <begin position="244"/>
        <end position="263"/>
    </location>
</feature>
<feature type="transmembrane region" description="Helical" evidence="9">
    <location>
        <begin position="201"/>
        <end position="219"/>
    </location>
</feature>
<organism evidence="11">
    <name type="scientific">Streptomyces sp. NBC_01401</name>
    <dbReference type="NCBI Taxonomy" id="2903854"/>
    <lineage>
        <taxon>Bacteria</taxon>
        <taxon>Bacillati</taxon>
        <taxon>Actinomycetota</taxon>
        <taxon>Actinomycetes</taxon>
        <taxon>Kitasatosporales</taxon>
        <taxon>Streptomycetaceae</taxon>
        <taxon>Streptomyces</taxon>
    </lineage>
</organism>
<feature type="transmembrane region" description="Helical" evidence="9">
    <location>
        <begin position="119"/>
        <end position="141"/>
    </location>
</feature>
<evidence type="ECO:0000259" key="10">
    <source>
        <dbReference type="Pfam" id="PF03553"/>
    </source>
</evidence>
<dbReference type="PANTHER" id="PTHR33451">
    <property type="entry name" value="MALATE-2H(+)/NA(+)-LACTATE ANTIPORTER"/>
    <property type="match status" value="1"/>
</dbReference>
<keyword evidence="2" id="KW-0813">Transport</keyword>
<dbReference type="GO" id="GO:0005886">
    <property type="term" value="C:plasma membrane"/>
    <property type="evidence" value="ECO:0007669"/>
    <property type="project" value="UniProtKB-SubCell"/>
</dbReference>
<keyword evidence="6 9" id="KW-1133">Transmembrane helix</keyword>